<protein>
    <recommendedName>
        <fullName evidence="8">Rpr2-domain-containing protein</fullName>
    </recommendedName>
</protein>
<evidence type="ECO:0008006" key="8">
    <source>
        <dbReference type="Google" id="ProtNLM"/>
    </source>
</evidence>
<evidence type="ECO:0000313" key="6">
    <source>
        <dbReference type="EMBL" id="CAI6339378.1"/>
    </source>
</evidence>
<evidence type="ECO:0000256" key="3">
    <source>
        <dbReference type="ARBA" id="ARBA00022833"/>
    </source>
</evidence>
<reference evidence="6" key="1">
    <citation type="submission" date="2023-01" db="EMBL/GenBank/DDBJ databases">
        <authorList>
            <person name="Van Ghelder C."/>
            <person name="Rancurel C."/>
        </authorList>
    </citation>
    <scope>NUCLEOTIDE SEQUENCE</scope>
    <source>
        <strain evidence="6">CNCM I-4278</strain>
    </source>
</reference>
<dbReference type="InterPro" id="IPR007175">
    <property type="entry name" value="Rpr2/Snm1/Rpp21"/>
</dbReference>
<dbReference type="AlphaFoldDB" id="A0A9W4XPY7"/>
<proteinExistence type="inferred from homology"/>
<keyword evidence="3" id="KW-0862">Zinc</keyword>
<dbReference type="Proteomes" id="UP001152607">
    <property type="component" value="Unassembled WGS sequence"/>
</dbReference>
<dbReference type="PANTHER" id="PTHR14742">
    <property type="entry name" value="RIBONUCLEASE P SUBUNIT P21"/>
    <property type="match status" value="1"/>
</dbReference>
<keyword evidence="1" id="KW-0819">tRNA processing</keyword>
<keyword evidence="7" id="KW-1185">Reference proteome</keyword>
<dbReference type="GO" id="GO:0008033">
    <property type="term" value="P:tRNA processing"/>
    <property type="evidence" value="ECO:0007669"/>
    <property type="project" value="UniProtKB-KW"/>
</dbReference>
<dbReference type="EMBL" id="CAOQHR010000009">
    <property type="protein sequence ID" value="CAI6339378.1"/>
    <property type="molecule type" value="Genomic_DNA"/>
</dbReference>
<dbReference type="GO" id="GO:0046872">
    <property type="term" value="F:metal ion binding"/>
    <property type="evidence" value="ECO:0007669"/>
    <property type="project" value="UniProtKB-KW"/>
</dbReference>
<feature type="compositionally biased region" description="Polar residues" evidence="5">
    <location>
        <begin position="140"/>
        <end position="173"/>
    </location>
</feature>
<evidence type="ECO:0000313" key="7">
    <source>
        <dbReference type="Proteomes" id="UP001152607"/>
    </source>
</evidence>
<sequence length="173" mass="18621">MPKDKLPKTKGVQNKHLHFRTTFLYQAATYLTLHSPAAGPVGSASSHAYSNRALQMGSDLQAVSRKGQVRLSAELKRTICKCCNTVLIPGRTATHTIENDSKGAKKPWADVLVIGCTFCGAKKRFPVGATKQLKKAQRMPKTTSEEVGQQTDEQSVNSALPPTSIATTPLTSG</sequence>
<dbReference type="OrthoDB" id="128536at2759"/>
<comment type="caution">
    <text evidence="6">The sequence shown here is derived from an EMBL/GenBank/DDBJ whole genome shotgun (WGS) entry which is preliminary data.</text>
</comment>
<dbReference type="PANTHER" id="PTHR14742:SF0">
    <property type="entry name" value="RIBONUCLEASE P PROTEIN SUBUNIT P21"/>
    <property type="match status" value="1"/>
</dbReference>
<evidence type="ECO:0000256" key="5">
    <source>
        <dbReference type="SAM" id="MobiDB-lite"/>
    </source>
</evidence>
<dbReference type="Gene3D" id="6.20.50.20">
    <property type="match status" value="1"/>
</dbReference>
<gene>
    <name evidence="6" type="ORF">PDIGIT_LOCUS12535</name>
</gene>
<evidence type="ECO:0000256" key="1">
    <source>
        <dbReference type="ARBA" id="ARBA00022694"/>
    </source>
</evidence>
<organism evidence="6 7">
    <name type="scientific">Periconia digitata</name>
    <dbReference type="NCBI Taxonomy" id="1303443"/>
    <lineage>
        <taxon>Eukaryota</taxon>
        <taxon>Fungi</taxon>
        <taxon>Dikarya</taxon>
        <taxon>Ascomycota</taxon>
        <taxon>Pezizomycotina</taxon>
        <taxon>Dothideomycetes</taxon>
        <taxon>Pleosporomycetidae</taxon>
        <taxon>Pleosporales</taxon>
        <taxon>Massarineae</taxon>
        <taxon>Periconiaceae</taxon>
        <taxon>Periconia</taxon>
    </lineage>
</organism>
<evidence type="ECO:0000256" key="4">
    <source>
        <dbReference type="ARBA" id="ARBA00038402"/>
    </source>
</evidence>
<dbReference type="GO" id="GO:0005655">
    <property type="term" value="C:nucleolar ribonuclease P complex"/>
    <property type="evidence" value="ECO:0007669"/>
    <property type="project" value="TreeGrafter"/>
</dbReference>
<feature type="region of interest" description="Disordered" evidence="5">
    <location>
        <begin position="135"/>
        <end position="173"/>
    </location>
</feature>
<evidence type="ECO:0000256" key="2">
    <source>
        <dbReference type="ARBA" id="ARBA00022723"/>
    </source>
</evidence>
<comment type="similarity">
    <text evidence="4">Belongs to the eukaryotic/archaeal RNase P protein component 4 family.</text>
</comment>
<accession>A0A9W4XPY7</accession>
<name>A0A9W4XPY7_9PLEO</name>
<keyword evidence="2" id="KW-0479">Metal-binding</keyword>
<dbReference type="Pfam" id="PF04032">
    <property type="entry name" value="Rpr2"/>
    <property type="match status" value="1"/>
</dbReference>